<reference evidence="2" key="1">
    <citation type="submission" date="2020-07" db="EMBL/GenBank/DDBJ databases">
        <authorList>
            <person name="Tarantini F.S."/>
            <person name="Hong K.W."/>
            <person name="Chan K.G."/>
        </authorList>
    </citation>
    <scope>NUCLEOTIDE SEQUENCE</scope>
    <source>
        <strain evidence="2">32-07</strain>
    </source>
</reference>
<dbReference type="Proteomes" id="UP001049518">
    <property type="component" value="Chromosome"/>
</dbReference>
<organism evidence="2 3">
    <name type="scientific">Actinomadura graeca</name>
    <dbReference type="NCBI Taxonomy" id="2750812"/>
    <lineage>
        <taxon>Bacteria</taxon>
        <taxon>Bacillati</taxon>
        <taxon>Actinomycetota</taxon>
        <taxon>Actinomycetes</taxon>
        <taxon>Streptosporangiales</taxon>
        <taxon>Thermomonosporaceae</taxon>
        <taxon>Actinomadura</taxon>
    </lineage>
</organism>
<feature type="region of interest" description="Disordered" evidence="1">
    <location>
        <begin position="81"/>
        <end position="107"/>
    </location>
</feature>
<feature type="compositionally biased region" description="Basic residues" evidence="1">
    <location>
        <begin position="81"/>
        <end position="92"/>
    </location>
</feature>
<evidence type="ECO:0000313" key="2">
    <source>
        <dbReference type="EMBL" id="QXJ25958.1"/>
    </source>
</evidence>
<proteinExistence type="predicted"/>
<gene>
    <name evidence="2" type="ORF">AGRA3207_007527</name>
</gene>
<protein>
    <submittedName>
        <fullName evidence="2">Uncharacterized protein</fullName>
    </submittedName>
</protein>
<dbReference type="RefSeq" id="WP_231332171.1">
    <property type="nucleotide sequence ID" value="NZ_CP059572.1"/>
</dbReference>
<keyword evidence="3" id="KW-1185">Reference proteome</keyword>
<name>A0ABX8RAE8_9ACTN</name>
<accession>A0ABX8RAE8</accession>
<evidence type="ECO:0000313" key="3">
    <source>
        <dbReference type="Proteomes" id="UP001049518"/>
    </source>
</evidence>
<evidence type="ECO:0000256" key="1">
    <source>
        <dbReference type="SAM" id="MobiDB-lite"/>
    </source>
</evidence>
<dbReference type="EMBL" id="CP059572">
    <property type="protein sequence ID" value="QXJ25958.1"/>
    <property type="molecule type" value="Genomic_DNA"/>
</dbReference>
<sequence length="107" mass="11704">MPSPVPPFRILNVRPGDVIRPAPGHDAVRVTHARHPVPDLFTPPVSFITWRRPGAGGAWAAPQSRECELLHRPPACITAAAHRRREHRHSAGRHSAGPHGLPVRGRS</sequence>